<organism evidence="13 14">
    <name type="scientific">Thermaurantimonas aggregans</name>
    <dbReference type="NCBI Taxonomy" id="2173829"/>
    <lineage>
        <taxon>Bacteria</taxon>
        <taxon>Pseudomonadati</taxon>
        <taxon>Bacteroidota</taxon>
        <taxon>Flavobacteriia</taxon>
        <taxon>Flavobacteriales</taxon>
        <taxon>Schleiferiaceae</taxon>
        <taxon>Thermaurantimonas</taxon>
    </lineage>
</organism>
<accession>A0A401XJY0</accession>
<evidence type="ECO:0000256" key="2">
    <source>
        <dbReference type="ARBA" id="ARBA00011152"/>
    </source>
</evidence>
<dbReference type="PIRSF" id="PIRSF000495">
    <property type="entry name" value="Amidotransf_hisH"/>
    <property type="match status" value="1"/>
</dbReference>
<evidence type="ECO:0000256" key="6">
    <source>
        <dbReference type="ARBA" id="ARBA00023102"/>
    </source>
</evidence>
<name>A0A401XJY0_9FLAO</name>
<comment type="function">
    <text evidence="10">IGPS catalyzes the conversion of PRFAR and glutamine to IGP, AICAR and glutamate. The HisH subunit catalyzes the hydrolysis of glutamine to glutamate and ammonia as part of the synthesis of IGP and AICAR. The resulting ammonia molecule is channeled to the active site of HisF.</text>
</comment>
<evidence type="ECO:0000313" key="14">
    <source>
        <dbReference type="Proteomes" id="UP000286715"/>
    </source>
</evidence>
<keyword evidence="3 10" id="KW-0028">Amino-acid biosynthesis</keyword>
<evidence type="ECO:0000256" key="11">
    <source>
        <dbReference type="PIRSR" id="PIRSR000495-1"/>
    </source>
</evidence>
<protein>
    <recommendedName>
        <fullName evidence="10">Imidazole glycerol phosphate synthase subunit HisH</fullName>
        <ecNumber evidence="10">4.3.2.10</ecNumber>
    </recommendedName>
    <alternativeName>
        <fullName evidence="10">IGP synthase glutaminase subunit</fullName>
        <ecNumber evidence="10">3.5.1.2</ecNumber>
    </alternativeName>
    <alternativeName>
        <fullName evidence="10">IGP synthase subunit HisH</fullName>
    </alternativeName>
    <alternativeName>
        <fullName evidence="10">ImGP synthase subunit HisH</fullName>
        <shortName evidence="10">IGPS subunit HisH</shortName>
    </alternativeName>
</protein>
<dbReference type="AlphaFoldDB" id="A0A401XJY0"/>
<keyword evidence="7 10" id="KW-0456">Lyase</keyword>
<dbReference type="PANTHER" id="PTHR42701">
    <property type="entry name" value="IMIDAZOLE GLYCEROL PHOSPHATE SYNTHASE SUBUNIT HISH"/>
    <property type="match status" value="1"/>
</dbReference>
<dbReference type="UniPathway" id="UPA00031">
    <property type="reaction ID" value="UER00010"/>
</dbReference>
<evidence type="ECO:0000256" key="8">
    <source>
        <dbReference type="ARBA" id="ARBA00047838"/>
    </source>
</evidence>
<dbReference type="EC" id="4.3.2.10" evidence="10"/>
<dbReference type="InterPro" id="IPR029062">
    <property type="entry name" value="Class_I_gatase-like"/>
</dbReference>
<dbReference type="GO" id="GO:0000107">
    <property type="term" value="F:imidazoleglycerol-phosphate synthase activity"/>
    <property type="evidence" value="ECO:0007669"/>
    <property type="project" value="UniProtKB-UniRule"/>
</dbReference>
<evidence type="ECO:0000256" key="9">
    <source>
        <dbReference type="ARBA" id="ARBA00049534"/>
    </source>
</evidence>
<feature type="active site" evidence="10 11">
    <location>
        <position position="195"/>
    </location>
</feature>
<keyword evidence="10" id="KW-0963">Cytoplasm</keyword>
<feature type="domain" description="Glutamine amidotransferase" evidence="12">
    <location>
        <begin position="14"/>
        <end position="210"/>
    </location>
</feature>
<keyword evidence="6 10" id="KW-0368">Histidine biosynthesis</keyword>
<dbReference type="GO" id="GO:0000105">
    <property type="term" value="P:L-histidine biosynthetic process"/>
    <property type="evidence" value="ECO:0007669"/>
    <property type="project" value="UniProtKB-UniRule"/>
</dbReference>
<comment type="caution">
    <text evidence="13">The sequence shown here is derived from an EMBL/GenBank/DDBJ whole genome shotgun (WGS) entry which is preliminary data.</text>
</comment>
<dbReference type="Gene3D" id="3.40.50.880">
    <property type="match status" value="1"/>
</dbReference>
<dbReference type="Pfam" id="PF00117">
    <property type="entry name" value="GATase"/>
    <property type="match status" value="1"/>
</dbReference>
<evidence type="ECO:0000256" key="3">
    <source>
        <dbReference type="ARBA" id="ARBA00022605"/>
    </source>
</evidence>
<dbReference type="InterPro" id="IPR010139">
    <property type="entry name" value="Imidazole-glycPsynth_HisH"/>
</dbReference>
<dbReference type="InterPro" id="IPR017926">
    <property type="entry name" value="GATASE"/>
</dbReference>
<reference evidence="13 14" key="1">
    <citation type="submission" date="2018-11" db="EMBL/GenBank/DDBJ databases">
        <title>Schleiferia aggregans sp. nov., a moderately thermophilic heterotrophic bacterium isolated from microbial mats at a terrestrial hot spring.</title>
        <authorList>
            <person name="Iino T."/>
            <person name="Ohkuma M."/>
            <person name="Haruta S."/>
        </authorList>
    </citation>
    <scope>NUCLEOTIDE SEQUENCE [LARGE SCALE GENOMIC DNA]</scope>
    <source>
        <strain evidence="13 14">LA</strain>
    </source>
</reference>
<dbReference type="Proteomes" id="UP000286715">
    <property type="component" value="Unassembled WGS sequence"/>
</dbReference>
<evidence type="ECO:0000256" key="4">
    <source>
        <dbReference type="ARBA" id="ARBA00022801"/>
    </source>
</evidence>
<dbReference type="NCBIfam" id="TIGR01855">
    <property type="entry name" value="IMP_synth_hisH"/>
    <property type="match status" value="1"/>
</dbReference>
<dbReference type="RefSeq" id="WP_218019323.1">
    <property type="nucleotide sequence ID" value="NZ_BHZE01000006.1"/>
</dbReference>
<evidence type="ECO:0000313" key="13">
    <source>
        <dbReference type="EMBL" id="GCD77326.1"/>
    </source>
</evidence>
<comment type="subcellular location">
    <subcellularLocation>
        <location evidence="10">Cytoplasm</location>
    </subcellularLocation>
</comment>
<evidence type="ECO:0000259" key="12">
    <source>
        <dbReference type="Pfam" id="PF00117"/>
    </source>
</evidence>
<comment type="pathway">
    <text evidence="1 10">Amino-acid biosynthesis; L-histidine biosynthesis; L-histidine from 5-phospho-alpha-D-ribose 1-diphosphate: step 5/9.</text>
</comment>
<dbReference type="CDD" id="cd01748">
    <property type="entry name" value="GATase1_IGP_Synthase"/>
    <property type="match status" value="1"/>
</dbReference>
<dbReference type="HAMAP" id="MF_00278">
    <property type="entry name" value="HisH"/>
    <property type="match status" value="1"/>
</dbReference>
<dbReference type="GO" id="GO:0004359">
    <property type="term" value="F:glutaminase activity"/>
    <property type="evidence" value="ECO:0007669"/>
    <property type="project" value="UniProtKB-EC"/>
</dbReference>
<dbReference type="GO" id="GO:0005737">
    <property type="term" value="C:cytoplasm"/>
    <property type="evidence" value="ECO:0007669"/>
    <property type="project" value="UniProtKB-SubCell"/>
</dbReference>
<comment type="catalytic activity">
    <reaction evidence="8 10">
        <text>5-[(5-phospho-1-deoxy-D-ribulos-1-ylimino)methylamino]-1-(5-phospho-beta-D-ribosyl)imidazole-4-carboxamide + L-glutamine = D-erythro-1-(imidazol-4-yl)glycerol 3-phosphate + 5-amino-1-(5-phospho-beta-D-ribosyl)imidazole-4-carboxamide + L-glutamate + H(+)</text>
        <dbReference type="Rhea" id="RHEA:24793"/>
        <dbReference type="ChEBI" id="CHEBI:15378"/>
        <dbReference type="ChEBI" id="CHEBI:29985"/>
        <dbReference type="ChEBI" id="CHEBI:58278"/>
        <dbReference type="ChEBI" id="CHEBI:58359"/>
        <dbReference type="ChEBI" id="CHEBI:58475"/>
        <dbReference type="ChEBI" id="CHEBI:58525"/>
        <dbReference type="EC" id="4.3.2.10"/>
    </reaction>
</comment>
<dbReference type="PROSITE" id="PS51273">
    <property type="entry name" value="GATASE_TYPE_1"/>
    <property type="match status" value="1"/>
</dbReference>
<dbReference type="PANTHER" id="PTHR42701:SF1">
    <property type="entry name" value="IMIDAZOLE GLYCEROL PHOSPHATE SYNTHASE SUBUNIT HISH"/>
    <property type="match status" value="1"/>
</dbReference>
<comment type="catalytic activity">
    <reaction evidence="9 10">
        <text>L-glutamine + H2O = L-glutamate + NH4(+)</text>
        <dbReference type="Rhea" id="RHEA:15889"/>
        <dbReference type="ChEBI" id="CHEBI:15377"/>
        <dbReference type="ChEBI" id="CHEBI:28938"/>
        <dbReference type="ChEBI" id="CHEBI:29985"/>
        <dbReference type="ChEBI" id="CHEBI:58359"/>
        <dbReference type="EC" id="3.5.1.2"/>
    </reaction>
</comment>
<keyword evidence="4 10" id="KW-0378">Hydrolase</keyword>
<keyword evidence="14" id="KW-1185">Reference proteome</keyword>
<sequence length="215" mass="24571">MKKQKKENFNMIAVVDYGLGNIKAFVNIFERLNIKYIVANTPENLKLAEKIILPGVGAFDTAMDLLNKSGLRDTLEHEIIIKKKLFLGVCVGMQILFNFSEEGSLNGLGWVDGFVKKFDTSKIPFKTKTPHMGWNHVNPINNSPIFLNHPNPSFFYFLHSYYVDCDDTYKIAESYYGIHFISAINKENIFGVQFHPEKSNKNGLLLIKNFIDLNV</sequence>
<dbReference type="EMBL" id="BHZE01000006">
    <property type="protein sequence ID" value="GCD77326.1"/>
    <property type="molecule type" value="Genomic_DNA"/>
</dbReference>
<keyword evidence="5 10" id="KW-0315">Glutamine amidotransferase</keyword>
<dbReference type="EC" id="3.5.1.2" evidence="10"/>
<evidence type="ECO:0000256" key="5">
    <source>
        <dbReference type="ARBA" id="ARBA00022962"/>
    </source>
</evidence>
<dbReference type="SUPFAM" id="SSF52317">
    <property type="entry name" value="Class I glutamine amidotransferase-like"/>
    <property type="match status" value="1"/>
</dbReference>
<evidence type="ECO:0000256" key="10">
    <source>
        <dbReference type="HAMAP-Rule" id="MF_00278"/>
    </source>
</evidence>
<proteinExistence type="inferred from homology"/>
<dbReference type="GO" id="GO:0016829">
    <property type="term" value="F:lyase activity"/>
    <property type="evidence" value="ECO:0007669"/>
    <property type="project" value="UniProtKB-KW"/>
</dbReference>
<evidence type="ECO:0000256" key="7">
    <source>
        <dbReference type="ARBA" id="ARBA00023239"/>
    </source>
</evidence>
<gene>
    <name evidence="13" type="primary">hisH2</name>
    <name evidence="10" type="synonym">hisH</name>
    <name evidence="13" type="ORF">JCM31826_08080</name>
</gene>
<comment type="subunit">
    <text evidence="2 10">Heterodimer of HisH and HisF.</text>
</comment>
<feature type="active site" evidence="10 11">
    <location>
        <position position="197"/>
    </location>
</feature>
<evidence type="ECO:0000256" key="1">
    <source>
        <dbReference type="ARBA" id="ARBA00005091"/>
    </source>
</evidence>
<feature type="active site" description="Nucleophile" evidence="10 11">
    <location>
        <position position="90"/>
    </location>
</feature>